<evidence type="ECO:0000313" key="1">
    <source>
        <dbReference type="EnsemblMetazoa" id="CLYHEMP010555.1"/>
    </source>
</evidence>
<sequence length="223" mass="26215">MNKLTIYRYNIKQHAEQVQALIEKYLVPMYYKRLGIKENERSKYIHVEDCLDPKSADNPKFEDVSYVAIDENDRIVGCNMNYFVTKQDFQQNFINFVEQGAQNRENPESLRRFAKHRYEVCHNLVNLFDDYNLEKLFYIESGIVVPEYRGVKLSLEMTSKACQRFGEEHGILWEGMLQNRLVESGEANSEFNVPGIDGFVSLKKILSYDEYLVNVAFRPPKKI</sequence>
<dbReference type="EnsemblMetazoa" id="CLYHEMT010555.1">
    <property type="protein sequence ID" value="CLYHEMP010555.1"/>
    <property type="gene ID" value="CLYHEMG010555"/>
</dbReference>
<reference evidence="1" key="1">
    <citation type="submission" date="2021-01" db="UniProtKB">
        <authorList>
            <consortium name="EnsemblMetazoa"/>
        </authorList>
    </citation>
    <scope>IDENTIFICATION</scope>
</reference>
<dbReference type="Proteomes" id="UP000594262">
    <property type="component" value="Unplaced"/>
</dbReference>
<evidence type="ECO:0000313" key="2">
    <source>
        <dbReference type="Proteomes" id="UP000594262"/>
    </source>
</evidence>
<accession>A0A7M5VCW0</accession>
<name>A0A7M5VCW0_9CNID</name>
<protein>
    <submittedName>
        <fullName evidence="1">Uncharacterized protein</fullName>
    </submittedName>
</protein>
<keyword evidence="2" id="KW-1185">Reference proteome</keyword>
<dbReference type="Gene3D" id="3.40.630.30">
    <property type="match status" value="1"/>
</dbReference>
<proteinExistence type="predicted"/>
<organism evidence="1 2">
    <name type="scientific">Clytia hemisphaerica</name>
    <dbReference type="NCBI Taxonomy" id="252671"/>
    <lineage>
        <taxon>Eukaryota</taxon>
        <taxon>Metazoa</taxon>
        <taxon>Cnidaria</taxon>
        <taxon>Hydrozoa</taxon>
        <taxon>Hydroidolina</taxon>
        <taxon>Leptothecata</taxon>
        <taxon>Obeliida</taxon>
        <taxon>Clytiidae</taxon>
        <taxon>Clytia</taxon>
    </lineage>
</organism>
<dbReference type="AlphaFoldDB" id="A0A7M5VCW0"/>